<dbReference type="InterPro" id="IPR001611">
    <property type="entry name" value="Leu-rich_rpt"/>
</dbReference>
<evidence type="ECO:0000256" key="1">
    <source>
        <dbReference type="ARBA" id="ARBA00022614"/>
    </source>
</evidence>
<accession>A0A5A9PYY7</accession>
<dbReference type="Gene3D" id="3.80.10.10">
    <property type="entry name" value="Ribonuclease Inhibitor"/>
    <property type="match status" value="1"/>
</dbReference>
<keyword evidence="3" id="KW-0472">Membrane</keyword>
<dbReference type="InterPro" id="IPR050541">
    <property type="entry name" value="LRR_TM_domain-containing"/>
</dbReference>
<evidence type="ECO:0000313" key="5">
    <source>
        <dbReference type="Proteomes" id="UP000324632"/>
    </source>
</evidence>
<dbReference type="Pfam" id="PF13855">
    <property type="entry name" value="LRR_8"/>
    <property type="match status" value="1"/>
</dbReference>
<gene>
    <name evidence="4" type="ORF">E1301_Tti010322</name>
</gene>
<sequence>MSFNTTAGKLTPVAVLRIEDFNHSLQGSEAVGDLDVGYSHLHAHSTGNNLKGLCQLSNNAATLRFAASTLCGYVVALPQLGADDTVFPSRRNFLLQKLLLFRQRGLVRCNLGLTEIPQDIPNDTRRLYLDYNLLTAIPANAFHDLPLLTELDLSHNELAQLEPGAFRGLAGSLQFLDLASNQITTLDPDAFEGVKARSNLTGNPWHCDCRLQTALPHLNLEPMSLTGIICQTSEPADSGAQGVPFLLANDLDLCVVLKKTTDVAMLVTMFGWFTMVISYLVYYVRHNQEDARRHLEYLKSLPSRQGKSEESSTISTVV</sequence>
<dbReference type="Proteomes" id="UP000324632">
    <property type="component" value="Chromosome 1"/>
</dbReference>
<evidence type="ECO:0000313" key="4">
    <source>
        <dbReference type="EMBL" id="KAA0725516.1"/>
    </source>
</evidence>
<dbReference type="SUPFAM" id="SSF52058">
    <property type="entry name" value="L domain-like"/>
    <property type="match status" value="1"/>
</dbReference>
<dbReference type="Pfam" id="PF00560">
    <property type="entry name" value="LRR_1"/>
    <property type="match status" value="1"/>
</dbReference>
<dbReference type="InterPro" id="IPR003591">
    <property type="entry name" value="Leu-rich_rpt_typical-subtyp"/>
</dbReference>
<proteinExistence type="predicted"/>
<organism evidence="4 5">
    <name type="scientific">Triplophysa tibetana</name>
    <dbReference type="NCBI Taxonomy" id="1572043"/>
    <lineage>
        <taxon>Eukaryota</taxon>
        <taxon>Metazoa</taxon>
        <taxon>Chordata</taxon>
        <taxon>Craniata</taxon>
        <taxon>Vertebrata</taxon>
        <taxon>Euteleostomi</taxon>
        <taxon>Actinopterygii</taxon>
        <taxon>Neopterygii</taxon>
        <taxon>Teleostei</taxon>
        <taxon>Ostariophysi</taxon>
        <taxon>Cypriniformes</taxon>
        <taxon>Nemacheilidae</taxon>
        <taxon>Triplophysa</taxon>
    </lineage>
</organism>
<dbReference type="PANTHER" id="PTHR24369">
    <property type="entry name" value="ANTIGEN BSP, PUTATIVE-RELATED"/>
    <property type="match status" value="1"/>
</dbReference>
<comment type="caution">
    <text evidence="4">The sequence shown here is derived from an EMBL/GenBank/DDBJ whole genome shotgun (WGS) entry which is preliminary data.</text>
</comment>
<protein>
    <submittedName>
        <fullName evidence="4">Leucine-rich repeat-containing protein 3B</fullName>
    </submittedName>
</protein>
<dbReference type="InterPro" id="IPR032675">
    <property type="entry name" value="LRR_dom_sf"/>
</dbReference>
<keyword evidence="5" id="KW-1185">Reference proteome</keyword>
<keyword evidence="3" id="KW-0812">Transmembrane</keyword>
<evidence type="ECO:0000256" key="3">
    <source>
        <dbReference type="SAM" id="Phobius"/>
    </source>
</evidence>
<dbReference type="PANTHER" id="PTHR24369:SF217">
    <property type="entry name" value="LEUCINE-RICH REPEAT-CONTAINING PROTEIN 3B-LIKE"/>
    <property type="match status" value="1"/>
</dbReference>
<dbReference type="GO" id="GO:0005886">
    <property type="term" value="C:plasma membrane"/>
    <property type="evidence" value="ECO:0007669"/>
    <property type="project" value="TreeGrafter"/>
</dbReference>
<dbReference type="EMBL" id="SOYY01000001">
    <property type="protein sequence ID" value="KAA0725516.1"/>
    <property type="molecule type" value="Genomic_DNA"/>
</dbReference>
<keyword evidence="2" id="KW-0677">Repeat</keyword>
<dbReference type="SMART" id="SM00369">
    <property type="entry name" value="LRR_TYP"/>
    <property type="match status" value="3"/>
</dbReference>
<keyword evidence="1" id="KW-0433">Leucine-rich repeat</keyword>
<feature type="transmembrane region" description="Helical" evidence="3">
    <location>
        <begin position="263"/>
        <end position="284"/>
    </location>
</feature>
<name>A0A5A9PYY7_9TELE</name>
<evidence type="ECO:0000256" key="2">
    <source>
        <dbReference type="ARBA" id="ARBA00022737"/>
    </source>
</evidence>
<keyword evidence="3" id="KW-1133">Transmembrane helix</keyword>
<dbReference type="AlphaFoldDB" id="A0A5A9PYY7"/>
<reference evidence="4 5" key="1">
    <citation type="journal article" date="2019" name="Mol. Ecol. Resour.">
        <title>Chromosome-level genome assembly of Triplophysa tibetana, a fish adapted to the harsh high-altitude environment of the Tibetan Plateau.</title>
        <authorList>
            <person name="Yang X."/>
            <person name="Liu H."/>
            <person name="Ma Z."/>
            <person name="Zou Y."/>
            <person name="Zou M."/>
            <person name="Mao Y."/>
            <person name="Li X."/>
            <person name="Wang H."/>
            <person name="Chen T."/>
            <person name="Wang W."/>
            <person name="Yang R."/>
        </authorList>
    </citation>
    <scope>NUCLEOTIDE SEQUENCE [LARGE SCALE GENOMIC DNA]</scope>
    <source>
        <strain evidence="4">TTIB1903HZAU</strain>
        <tissue evidence="4">Muscle</tissue>
    </source>
</reference>
<dbReference type="PROSITE" id="PS51450">
    <property type="entry name" value="LRR"/>
    <property type="match status" value="2"/>
</dbReference>